<protein>
    <submittedName>
        <fullName evidence="1">Uncharacterized protein</fullName>
    </submittedName>
</protein>
<keyword evidence="2" id="KW-1185">Reference proteome</keyword>
<name>A0AAV6P1R3_9ROSI</name>
<accession>A0AAV6P1R3</accession>
<dbReference type="Proteomes" id="UP000685013">
    <property type="component" value="Chromosome 2"/>
</dbReference>
<reference evidence="1 2" key="1">
    <citation type="journal article" date="2021" name="Hortic Res">
        <title>The domestication of Cucurbita argyrosperma as revealed by the genome of its wild relative.</title>
        <authorList>
            <person name="Barrera-Redondo J."/>
            <person name="Sanchez-de la Vega G."/>
            <person name="Aguirre-Liguori J.A."/>
            <person name="Castellanos-Morales G."/>
            <person name="Gutierrez-Guerrero Y.T."/>
            <person name="Aguirre-Dugua X."/>
            <person name="Aguirre-Planter E."/>
            <person name="Tenaillon M.I."/>
            <person name="Lira-Saade R."/>
            <person name="Eguiarte L.E."/>
        </authorList>
    </citation>
    <scope>NUCLEOTIDE SEQUENCE [LARGE SCALE GENOMIC DNA]</scope>
    <source>
        <strain evidence="1">JBR-2021</strain>
    </source>
</reference>
<sequence>MVMKASKLSFYRLLRLLSLLFLFILLITTTGSLGGRTLLEKTGHSEEDPLDIVRGGGLENANDLVTMDYTPATKNRPIHN</sequence>
<feature type="non-terminal residue" evidence="1">
    <location>
        <position position="1"/>
    </location>
</feature>
<evidence type="ECO:0000313" key="1">
    <source>
        <dbReference type="EMBL" id="KAG6605285.1"/>
    </source>
</evidence>
<gene>
    <name evidence="1" type="ORF">SDJN03_02602</name>
</gene>
<organism evidence="1 2">
    <name type="scientific">Cucurbita argyrosperma subsp. sororia</name>
    <dbReference type="NCBI Taxonomy" id="37648"/>
    <lineage>
        <taxon>Eukaryota</taxon>
        <taxon>Viridiplantae</taxon>
        <taxon>Streptophyta</taxon>
        <taxon>Embryophyta</taxon>
        <taxon>Tracheophyta</taxon>
        <taxon>Spermatophyta</taxon>
        <taxon>Magnoliopsida</taxon>
        <taxon>eudicotyledons</taxon>
        <taxon>Gunneridae</taxon>
        <taxon>Pentapetalae</taxon>
        <taxon>rosids</taxon>
        <taxon>fabids</taxon>
        <taxon>Cucurbitales</taxon>
        <taxon>Cucurbitaceae</taxon>
        <taxon>Cucurbiteae</taxon>
        <taxon>Cucurbita</taxon>
    </lineage>
</organism>
<dbReference type="Pfam" id="PF21529">
    <property type="entry name" value="GLV1-2"/>
    <property type="match status" value="1"/>
</dbReference>
<dbReference type="AlphaFoldDB" id="A0AAV6P1R3"/>
<evidence type="ECO:0000313" key="2">
    <source>
        <dbReference type="Proteomes" id="UP000685013"/>
    </source>
</evidence>
<proteinExistence type="predicted"/>
<dbReference type="EMBL" id="JAGKQH010000002">
    <property type="protein sequence ID" value="KAG6605285.1"/>
    <property type="molecule type" value="Genomic_DNA"/>
</dbReference>
<dbReference type="InterPro" id="IPR049306">
    <property type="entry name" value="GLV1-2"/>
</dbReference>
<comment type="caution">
    <text evidence="1">The sequence shown here is derived from an EMBL/GenBank/DDBJ whole genome shotgun (WGS) entry which is preliminary data.</text>
</comment>